<evidence type="ECO:0000313" key="4">
    <source>
        <dbReference type="EMBL" id="TIC60015.1"/>
    </source>
</evidence>
<comment type="caution">
    <text evidence="4">The sequence shown here is derived from an EMBL/GenBank/DDBJ whole genome shotgun (WGS) entry which is preliminary data.</text>
</comment>
<accession>A0AB38MU85</accession>
<evidence type="ECO:0000313" key="5">
    <source>
        <dbReference type="Proteomes" id="UP000309601"/>
    </source>
</evidence>
<dbReference type="PANTHER" id="PTHR43765">
    <property type="entry name" value="2-DEHYDROPANTOATE 2-REDUCTASE-RELATED"/>
    <property type="match status" value="1"/>
</dbReference>
<dbReference type="InterPro" id="IPR013332">
    <property type="entry name" value="KPR_N"/>
</dbReference>
<dbReference type="GO" id="GO:0050661">
    <property type="term" value="F:NADP binding"/>
    <property type="evidence" value="ECO:0007669"/>
    <property type="project" value="TreeGrafter"/>
</dbReference>
<feature type="domain" description="Ketopantoate reductase N-terminal" evidence="3">
    <location>
        <begin position="2"/>
        <end position="137"/>
    </location>
</feature>
<evidence type="ECO:0000259" key="3">
    <source>
        <dbReference type="Pfam" id="PF02558"/>
    </source>
</evidence>
<keyword evidence="1" id="KW-0521">NADP</keyword>
<protein>
    <recommendedName>
        <fullName evidence="3">Ketopantoate reductase N-terminal domain-containing protein</fullName>
    </recommendedName>
</protein>
<dbReference type="PANTHER" id="PTHR43765:SF2">
    <property type="entry name" value="2-DEHYDROPANTOATE 2-REDUCTASE"/>
    <property type="match status" value="1"/>
</dbReference>
<organism evidence="4 5">
    <name type="scientific">Wallemia mellicola</name>
    <dbReference type="NCBI Taxonomy" id="1708541"/>
    <lineage>
        <taxon>Eukaryota</taxon>
        <taxon>Fungi</taxon>
        <taxon>Dikarya</taxon>
        <taxon>Basidiomycota</taxon>
        <taxon>Wallemiomycotina</taxon>
        <taxon>Wallemiomycetes</taxon>
        <taxon>Wallemiales</taxon>
        <taxon>Wallemiaceae</taxon>
        <taxon>Wallemia</taxon>
    </lineage>
</organism>
<sequence>MIHILGSGSIGCVLASKIQRPVSLICRTMPKQHSLIYELPDGVTRSIEDIQFQNASTITQIICTKAGEDTYNAVSSVQHALSKDSSILFLQNGFKRNEKLIKDTNIEKKSQILNSMITFGAFLREKFHVVDAGTGILRTSTNLEEPLNDNSKKLIDVLRKTNYTIEVVSPKDLEKTLKSKIAVNCVVNMLGALLKATSGELYEKAYASNDQHMPSNEQLIDVTVRI</sequence>
<dbReference type="Gene3D" id="3.40.50.720">
    <property type="entry name" value="NAD(P)-binding Rossmann-like Domain"/>
    <property type="match status" value="1"/>
</dbReference>
<dbReference type="AlphaFoldDB" id="A0AB38MU85"/>
<evidence type="ECO:0000256" key="1">
    <source>
        <dbReference type="ARBA" id="ARBA00022857"/>
    </source>
</evidence>
<dbReference type="SUPFAM" id="SSF51735">
    <property type="entry name" value="NAD(P)-binding Rossmann-fold domains"/>
    <property type="match status" value="1"/>
</dbReference>
<dbReference type="GO" id="GO:0005737">
    <property type="term" value="C:cytoplasm"/>
    <property type="evidence" value="ECO:0007669"/>
    <property type="project" value="TreeGrafter"/>
</dbReference>
<reference evidence="4 5" key="1">
    <citation type="submission" date="2019-03" db="EMBL/GenBank/DDBJ databases">
        <title>Sequencing 25 genomes of Wallemia mellicola.</title>
        <authorList>
            <person name="Gostincar C."/>
        </authorList>
    </citation>
    <scope>NUCLEOTIDE SEQUENCE [LARGE SCALE GENOMIC DNA]</scope>
    <source>
        <strain evidence="4 5">EXF-1274</strain>
    </source>
</reference>
<dbReference type="GO" id="GO:0008677">
    <property type="term" value="F:2-dehydropantoate 2-reductase activity"/>
    <property type="evidence" value="ECO:0007669"/>
    <property type="project" value="TreeGrafter"/>
</dbReference>
<evidence type="ECO:0000256" key="2">
    <source>
        <dbReference type="ARBA" id="ARBA00023002"/>
    </source>
</evidence>
<dbReference type="Proteomes" id="UP000309601">
    <property type="component" value="Unassembled WGS sequence"/>
</dbReference>
<dbReference type="InterPro" id="IPR036291">
    <property type="entry name" value="NAD(P)-bd_dom_sf"/>
</dbReference>
<dbReference type="EMBL" id="SPRW01000111">
    <property type="protein sequence ID" value="TIC60015.1"/>
    <property type="molecule type" value="Genomic_DNA"/>
</dbReference>
<dbReference type="Pfam" id="PF02558">
    <property type="entry name" value="ApbA"/>
    <property type="match status" value="1"/>
</dbReference>
<gene>
    <name evidence="4" type="ORF">E3Q02_04423</name>
</gene>
<name>A0AB38MU85_9BASI</name>
<dbReference type="InterPro" id="IPR050838">
    <property type="entry name" value="Ketopantoate_reductase"/>
</dbReference>
<keyword evidence="2" id="KW-0560">Oxidoreductase</keyword>
<proteinExistence type="predicted"/>